<dbReference type="OrthoDB" id="981635at2"/>
<dbReference type="InterPro" id="IPR014948">
    <property type="entry name" value="BrxA"/>
</dbReference>
<dbReference type="Pfam" id="PF08849">
    <property type="entry name" value="BrxA"/>
    <property type="match status" value="1"/>
</dbReference>
<sequence>MVADLNIDTYNITFTAGAALLNETSAVVQAFYDCSEDWERTRESTLSNNLMQKEKLSTSKRLFSLVKQRLQALNDDERYLLANETPAQRRLLVLLAICKAHSFIRDFIVEVVRENFYNLDEKVSYANFNEFFNEKKYLHPELERLSDQTIRKMRQTAFRILEQTELVESAKTGILHRPYLTEKVEQLIVKDNPKWLSIYLYSNDEISKLTH</sequence>
<name>A0A5C8GB31_9BACT</name>
<dbReference type="Gene3D" id="1.10.3540.10">
    <property type="entry name" value="uncharacterized protein from magnetospirillum magneticum domain"/>
    <property type="match status" value="1"/>
</dbReference>
<protein>
    <submittedName>
        <fullName evidence="1">DUF1819 family protein</fullName>
    </submittedName>
</protein>
<evidence type="ECO:0000313" key="2">
    <source>
        <dbReference type="Proteomes" id="UP000321612"/>
    </source>
</evidence>
<evidence type="ECO:0000313" key="1">
    <source>
        <dbReference type="EMBL" id="TXJ59163.1"/>
    </source>
</evidence>
<reference evidence="2" key="1">
    <citation type="submission" date="2019-05" db="EMBL/GenBank/DDBJ databases">
        <title>Prevotella brunnea sp. nov., isolated from a wound of a patient.</title>
        <authorList>
            <person name="Buhl M."/>
        </authorList>
    </citation>
    <scope>NUCLEOTIDE SEQUENCE [LARGE SCALE GENOMIC DNA]</scope>
    <source>
        <strain evidence="2">A2672</strain>
    </source>
</reference>
<dbReference type="AlphaFoldDB" id="A0A5C8GB31"/>
<proteinExistence type="predicted"/>
<dbReference type="EMBL" id="SDIK01000078">
    <property type="protein sequence ID" value="TXJ59163.1"/>
    <property type="molecule type" value="Genomic_DNA"/>
</dbReference>
<gene>
    <name evidence="1" type="ORF">ETF27_09610</name>
</gene>
<dbReference type="RefSeq" id="WP_130829428.1">
    <property type="nucleotide sequence ID" value="NZ_SDIK01000078.1"/>
</dbReference>
<organism evidence="1 2">
    <name type="scientific">Prevotella brunnea</name>
    <dbReference type="NCBI Taxonomy" id="2508867"/>
    <lineage>
        <taxon>Bacteria</taxon>
        <taxon>Pseudomonadati</taxon>
        <taxon>Bacteroidota</taxon>
        <taxon>Bacteroidia</taxon>
        <taxon>Bacteroidales</taxon>
        <taxon>Prevotellaceae</taxon>
        <taxon>Prevotella</taxon>
    </lineage>
</organism>
<dbReference type="InterPro" id="IPR023137">
    <property type="entry name" value="BrxA_sf"/>
</dbReference>
<accession>A0A5C8GB31</accession>
<dbReference type="Proteomes" id="UP000321612">
    <property type="component" value="Unassembled WGS sequence"/>
</dbReference>
<keyword evidence="2" id="KW-1185">Reference proteome</keyword>
<comment type="caution">
    <text evidence="1">The sequence shown here is derived from an EMBL/GenBank/DDBJ whole genome shotgun (WGS) entry which is preliminary data.</text>
</comment>